<dbReference type="Proteomes" id="UP000789831">
    <property type="component" value="Unassembled WGS sequence"/>
</dbReference>
<proteinExistence type="predicted"/>
<gene>
    <name evidence="1" type="ORF">AGERDE_LOCUS4509</name>
</gene>
<dbReference type="EMBL" id="CAJVPL010000526">
    <property type="protein sequence ID" value="CAG8506307.1"/>
    <property type="molecule type" value="Genomic_DNA"/>
</dbReference>
<accession>A0A9N8ZSC9</accession>
<dbReference type="OrthoDB" id="2404676at2759"/>
<dbReference type="AlphaFoldDB" id="A0A9N8ZSC9"/>
<protein>
    <submittedName>
        <fullName evidence="1">5023_t:CDS:1</fullName>
    </submittedName>
</protein>
<reference evidence="1" key="1">
    <citation type="submission" date="2021-06" db="EMBL/GenBank/DDBJ databases">
        <authorList>
            <person name="Kallberg Y."/>
            <person name="Tangrot J."/>
            <person name="Rosling A."/>
        </authorList>
    </citation>
    <scope>NUCLEOTIDE SEQUENCE</scope>
    <source>
        <strain evidence="1">MT106</strain>
    </source>
</reference>
<organism evidence="1 2">
    <name type="scientific">Ambispora gerdemannii</name>
    <dbReference type="NCBI Taxonomy" id="144530"/>
    <lineage>
        <taxon>Eukaryota</taxon>
        <taxon>Fungi</taxon>
        <taxon>Fungi incertae sedis</taxon>
        <taxon>Mucoromycota</taxon>
        <taxon>Glomeromycotina</taxon>
        <taxon>Glomeromycetes</taxon>
        <taxon>Archaeosporales</taxon>
        <taxon>Ambisporaceae</taxon>
        <taxon>Ambispora</taxon>
    </lineage>
</organism>
<evidence type="ECO:0000313" key="2">
    <source>
        <dbReference type="Proteomes" id="UP000789831"/>
    </source>
</evidence>
<sequence>MAATLPLLCIEAIIENLLEKNEQQRQRQNKHHQSQILSLLLINRHWCQSIIPKLWIKPFDDCNPRHESKLFQTVVNCLDEETKKSLAPEFLNKPPPTFQYIYFIKYLNIITLIEVAVHSRLRSNRINLAYAIYHKLISNNVGHTLSKLNINFATASRTHGQWDTLKKFSSKSFVRDWDPFHLASGRNSLAYLFSLTISEEYSHRFLPVAARVCPNISEIFIEIFPGASTFTQPIALTRLYKTFSLLELFPKLSVFCLFHVRGFRRITYKSDKFMEELGDYLPSRKYYQFVLDINLYFSSESLDKFFQKTTATFQQFAIPSVDYVSDECLDVFINYAESHEIKELDIGKAKLSSKEALEEAKKAIPVIYRKPGYDWDFIILEDELWDELFWTFF</sequence>
<name>A0A9N8ZSC9_9GLOM</name>
<comment type="caution">
    <text evidence="1">The sequence shown here is derived from an EMBL/GenBank/DDBJ whole genome shotgun (WGS) entry which is preliminary data.</text>
</comment>
<evidence type="ECO:0000313" key="1">
    <source>
        <dbReference type="EMBL" id="CAG8506307.1"/>
    </source>
</evidence>
<keyword evidence="2" id="KW-1185">Reference proteome</keyword>